<name>A0A2U1TMY0_9GAMM</name>
<protein>
    <submittedName>
        <fullName evidence="1">DUF1482 domain-containing protein</fullName>
    </submittedName>
</protein>
<dbReference type="AlphaFoldDB" id="A0A2U1TMY0"/>
<sequence>METLYALVITICTFGSHCQDAVLEIYESERDCEQAAYEQRVHGECFPVEGIIKADDQRPAVK</sequence>
<evidence type="ECO:0000313" key="1">
    <source>
        <dbReference type="EMBL" id="PWC10692.1"/>
    </source>
</evidence>
<keyword evidence="2" id="KW-1185">Reference proteome</keyword>
<proteinExistence type="predicted"/>
<dbReference type="Proteomes" id="UP000245138">
    <property type="component" value="Unassembled WGS sequence"/>
</dbReference>
<reference evidence="1 2" key="1">
    <citation type="submission" date="2018-04" db="EMBL/GenBank/DDBJ databases">
        <title>Brenneria corticis sp.nov.</title>
        <authorList>
            <person name="Li Y."/>
        </authorList>
    </citation>
    <scope>NUCLEOTIDE SEQUENCE [LARGE SCALE GENOMIC DNA]</scope>
    <source>
        <strain evidence="1 2">LMG 27715</strain>
    </source>
</reference>
<dbReference type="InterPro" id="IPR009954">
    <property type="entry name" value="DUF1482"/>
</dbReference>
<gene>
    <name evidence="1" type="ORF">B4923_16380</name>
</gene>
<evidence type="ECO:0000313" key="2">
    <source>
        <dbReference type="Proteomes" id="UP000245138"/>
    </source>
</evidence>
<dbReference type="OrthoDB" id="6420389at2"/>
<dbReference type="RefSeq" id="WP_109055438.1">
    <property type="nucleotide sequence ID" value="NZ_QDKJ01000013.1"/>
</dbReference>
<dbReference type="Pfam" id="PF07358">
    <property type="entry name" value="DUF1482"/>
    <property type="match status" value="1"/>
</dbReference>
<comment type="caution">
    <text evidence="1">The sequence shown here is derived from an EMBL/GenBank/DDBJ whole genome shotgun (WGS) entry which is preliminary data.</text>
</comment>
<dbReference type="EMBL" id="QDKJ01000013">
    <property type="protein sequence ID" value="PWC10692.1"/>
    <property type="molecule type" value="Genomic_DNA"/>
</dbReference>
<organism evidence="1 2">
    <name type="scientific">Brenneria roseae subsp. americana</name>
    <dbReference type="NCBI Taxonomy" id="1508507"/>
    <lineage>
        <taxon>Bacteria</taxon>
        <taxon>Pseudomonadati</taxon>
        <taxon>Pseudomonadota</taxon>
        <taxon>Gammaproteobacteria</taxon>
        <taxon>Enterobacterales</taxon>
        <taxon>Pectobacteriaceae</taxon>
        <taxon>Brenneria</taxon>
    </lineage>
</organism>
<accession>A0A2U1TMY0</accession>